<name>A0A6C0DH37_9ZZZZ</name>
<accession>A0A6C0DH37</accession>
<proteinExistence type="predicted"/>
<sequence>MEKPATTPDSIVAAVVQKFLQRSEVGQKKYGTTLDREDLKPLDWIQHAQEELMDGILYLEKLKQTFQPK</sequence>
<dbReference type="EMBL" id="MN739613">
    <property type="protein sequence ID" value="QHT15570.1"/>
    <property type="molecule type" value="Genomic_DNA"/>
</dbReference>
<dbReference type="AlphaFoldDB" id="A0A6C0DH37"/>
<reference evidence="1" key="1">
    <citation type="journal article" date="2020" name="Nature">
        <title>Giant virus diversity and host interactions through global metagenomics.</title>
        <authorList>
            <person name="Schulz F."/>
            <person name="Roux S."/>
            <person name="Paez-Espino D."/>
            <person name="Jungbluth S."/>
            <person name="Walsh D.A."/>
            <person name="Denef V.J."/>
            <person name="McMahon K.D."/>
            <person name="Konstantinidis K.T."/>
            <person name="Eloe-Fadrosh E.A."/>
            <person name="Kyrpides N.C."/>
            <person name="Woyke T."/>
        </authorList>
    </citation>
    <scope>NUCLEOTIDE SEQUENCE</scope>
    <source>
        <strain evidence="1">GVMAG-M-3300023174-176</strain>
    </source>
</reference>
<protein>
    <submittedName>
        <fullName evidence="1">Uncharacterized protein</fullName>
    </submittedName>
</protein>
<organism evidence="1">
    <name type="scientific">viral metagenome</name>
    <dbReference type="NCBI Taxonomy" id="1070528"/>
    <lineage>
        <taxon>unclassified sequences</taxon>
        <taxon>metagenomes</taxon>
        <taxon>organismal metagenomes</taxon>
    </lineage>
</organism>
<evidence type="ECO:0000313" key="1">
    <source>
        <dbReference type="EMBL" id="QHT15570.1"/>
    </source>
</evidence>